<dbReference type="Proteomes" id="UP000528555">
    <property type="component" value="Unassembled WGS sequence"/>
</dbReference>
<reference evidence="3" key="2">
    <citation type="submission" date="2020-02" db="EMBL/GenBank/DDBJ databases">
        <authorList>
            <person name="Littmann E."/>
            <person name="Sorbara M."/>
        </authorList>
    </citation>
    <scope>NUCLEOTIDE SEQUENCE</scope>
    <source>
        <strain evidence="3">MSK.17.11</strain>
        <strain evidence="2">MSK.17.38</strain>
    </source>
</reference>
<sequence length="110" mass="12707">MSENRKKENRECKNSVFVDLFYENESAAENDIALYNALHDEPLPPGTTVEFEEGERLGREEGERAGREKEQKRFAALAAKLIEAGRNEDIIKAAQNFEFCETLYKEYNIE</sequence>
<evidence type="ECO:0000313" key="3">
    <source>
        <dbReference type="EMBL" id="NVH58688.1"/>
    </source>
</evidence>
<accession>A0A850HHQ5</accession>
<organism evidence="3 4">
    <name type="scientific">Dorea phocaeensis</name>
    <dbReference type="NCBI Taxonomy" id="2040291"/>
    <lineage>
        <taxon>Bacteria</taxon>
        <taxon>Bacillati</taxon>
        <taxon>Bacillota</taxon>
        <taxon>Clostridia</taxon>
        <taxon>Lachnospirales</taxon>
        <taxon>Lachnospiraceae</taxon>
        <taxon>Dorea</taxon>
    </lineage>
</organism>
<reference evidence="4 5" key="1">
    <citation type="journal article" date="2020" name="Cell Host Microbe">
        <title>Functional and Genomic Variation between Human-Derived Isolates of Lachnospiraceae Reveals Inter- and Intra-Species Diversity.</title>
        <authorList>
            <person name="Sorbara M.T."/>
            <person name="Littmann E.R."/>
            <person name="Fontana E."/>
            <person name="Moody T.U."/>
            <person name="Kohout C.E."/>
            <person name="Gjonbalaj M."/>
            <person name="Eaton V."/>
            <person name="Seok R."/>
            <person name="Leiner I.M."/>
            <person name="Pamer E.G."/>
        </authorList>
    </citation>
    <scope>NUCLEOTIDE SEQUENCE [LARGE SCALE GENOMIC DNA]</scope>
    <source>
        <strain evidence="3 4">MSK.17.11</strain>
        <strain evidence="2 5">MSK.17.38</strain>
    </source>
</reference>
<dbReference type="EMBL" id="JAAIUO010000005">
    <property type="protein sequence ID" value="NSK14914.1"/>
    <property type="molecule type" value="Genomic_DNA"/>
</dbReference>
<protein>
    <submittedName>
        <fullName evidence="3">Uncharacterized protein</fullName>
    </submittedName>
</protein>
<gene>
    <name evidence="3" type="ORF">G5A66_08530</name>
    <name evidence="2" type="ORF">G5A75_08550</name>
</gene>
<evidence type="ECO:0000256" key="1">
    <source>
        <dbReference type="SAM" id="MobiDB-lite"/>
    </source>
</evidence>
<keyword evidence="4" id="KW-1185">Reference proteome</keyword>
<dbReference type="RefSeq" id="WP_101695226.1">
    <property type="nucleotide sequence ID" value="NZ_JAAITX010000005.1"/>
</dbReference>
<feature type="region of interest" description="Disordered" evidence="1">
    <location>
        <begin position="41"/>
        <end position="69"/>
    </location>
</feature>
<feature type="compositionally biased region" description="Basic and acidic residues" evidence="1">
    <location>
        <begin position="54"/>
        <end position="69"/>
    </location>
</feature>
<comment type="caution">
    <text evidence="3">The sequence shown here is derived from an EMBL/GenBank/DDBJ whole genome shotgun (WGS) entry which is preliminary data.</text>
</comment>
<evidence type="ECO:0000313" key="4">
    <source>
        <dbReference type="Proteomes" id="UP000528555"/>
    </source>
</evidence>
<evidence type="ECO:0000313" key="5">
    <source>
        <dbReference type="Proteomes" id="UP000701680"/>
    </source>
</evidence>
<dbReference type="AlphaFoldDB" id="A0A850HHQ5"/>
<evidence type="ECO:0000313" key="2">
    <source>
        <dbReference type="EMBL" id="NSK14914.1"/>
    </source>
</evidence>
<dbReference type="OrthoDB" id="9798384at2"/>
<dbReference type="Proteomes" id="UP000701680">
    <property type="component" value="Unassembled WGS sequence"/>
</dbReference>
<proteinExistence type="predicted"/>
<dbReference type="EMBL" id="JAAITX010000005">
    <property type="protein sequence ID" value="NVH58688.1"/>
    <property type="molecule type" value="Genomic_DNA"/>
</dbReference>
<name>A0A850HHQ5_9FIRM</name>